<dbReference type="NCBIfam" id="NF003625">
    <property type="entry name" value="PRK05265.1-3"/>
    <property type="match status" value="1"/>
</dbReference>
<feature type="active site" description="Proton acceptor" evidence="4">
    <location>
        <position position="43"/>
    </location>
</feature>
<keyword evidence="2 4" id="KW-0808">Transferase</keyword>
<keyword evidence="3 4" id="KW-0664">Pyridoxine biosynthesis</keyword>
<evidence type="ECO:0000256" key="1">
    <source>
        <dbReference type="ARBA" id="ARBA00022490"/>
    </source>
</evidence>
<dbReference type="OrthoDB" id="9806590at2"/>
<feature type="binding site" evidence="4">
    <location>
        <position position="7"/>
    </location>
    <ligand>
        <name>3-amino-2-oxopropyl phosphate</name>
        <dbReference type="ChEBI" id="CHEBI:57279"/>
    </ligand>
</feature>
<comment type="subunit">
    <text evidence="4">Homooctamer; tetramer of dimers.</text>
</comment>
<comment type="subcellular location">
    <subcellularLocation>
        <location evidence="4">Cytoplasm</location>
    </subcellularLocation>
</comment>
<comment type="function">
    <text evidence="4">Catalyzes the complicated ring closure reaction between the two acyclic compounds 1-deoxy-D-xylulose-5-phosphate (DXP) and 3-amino-2-oxopropyl phosphate (1-amino-acetone-3-phosphate or AAP) to form pyridoxine 5'-phosphate (PNP) and inorganic phosphate.</text>
</comment>
<dbReference type="EMBL" id="VLLC01000013">
    <property type="protein sequence ID" value="TWI71669.1"/>
    <property type="molecule type" value="Genomic_DNA"/>
</dbReference>
<keyword evidence="7" id="KW-1185">Reference proteome</keyword>
<feature type="binding site" evidence="4">
    <location>
        <position position="45"/>
    </location>
    <ligand>
        <name>1-deoxy-D-xylulose 5-phosphate</name>
        <dbReference type="ChEBI" id="CHEBI:57792"/>
    </ligand>
</feature>
<reference evidence="6 7" key="1">
    <citation type="submission" date="2019-07" db="EMBL/GenBank/DDBJ databases">
        <title>Genome sequencing of 100 strains of the haloalkaliphilic chemolithoautotrophic sulfur-oxidizing bacterium Thioalkalivibrio.</title>
        <authorList>
            <person name="Muyzer G."/>
        </authorList>
    </citation>
    <scope>NUCLEOTIDE SEQUENCE [LARGE SCALE GENOMIC DNA]</scope>
    <source>
        <strain evidence="6 7">ASO4-4</strain>
    </source>
</reference>
<dbReference type="UniPathway" id="UPA00244">
    <property type="reaction ID" value="UER00313"/>
</dbReference>
<dbReference type="SUPFAM" id="SSF63892">
    <property type="entry name" value="Pyridoxine 5'-phosphate synthase"/>
    <property type="match status" value="1"/>
</dbReference>
<feature type="binding site" evidence="4">
    <location>
        <position position="100"/>
    </location>
    <ligand>
        <name>1-deoxy-D-xylulose 5-phosphate</name>
        <dbReference type="ChEBI" id="CHEBI:57792"/>
    </ligand>
</feature>
<dbReference type="InterPro" id="IPR036130">
    <property type="entry name" value="Pyridoxine-5'_phos_synth"/>
</dbReference>
<proteinExistence type="inferred from homology"/>
<feature type="binding site" evidence="4">
    <location>
        <begin position="9"/>
        <end position="10"/>
    </location>
    <ligand>
        <name>1-deoxy-D-xylulose 5-phosphate</name>
        <dbReference type="ChEBI" id="CHEBI:57792"/>
    </ligand>
</feature>
<evidence type="ECO:0000256" key="3">
    <source>
        <dbReference type="ARBA" id="ARBA00023096"/>
    </source>
</evidence>
<feature type="binding site" evidence="4">
    <location>
        <position position="50"/>
    </location>
    <ligand>
        <name>1-deoxy-D-xylulose 5-phosphate</name>
        <dbReference type="ChEBI" id="CHEBI:57792"/>
    </ligand>
</feature>
<feature type="active site" description="Proton acceptor" evidence="4">
    <location>
        <position position="70"/>
    </location>
</feature>
<dbReference type="GO" id="GO:0033856">
    <property type="term" value="F:pyridoxine 5'-phosphate synthase activity"/>
    <property type="evidence" value="ECO:0007669"/>
    <property type="project" value="UniProtKB-UniRule"/>
</dbReference>
<keyword evidence="1 4" id="KW-0963">Cytoplasm</keyword>
<dbReference type="PANTHER" id="PTHR30456">
    <property type="entry name" value="PYRIDOXINE 5'-PHOSPHATE SYNTHASE"/>
    <property type="match status" value="1"/>
</dbReference>
<comment type="catalytic activity">
    <reaction evidence="4">
        <text>3-amino-2-oxopropyl phosphate + 1-deoxy-D-xylulose 5-phosphate = pyridoxine 5'-phosphate + phosphate + 2 H2O + H(+)</text>
        <dbReference type="Rhea" id="RHEA:15265"/>
        <dbReference type="ChEBI" id="CHEBI:15377"/>
        <dbReference type="ChEBI" id="CHEBI:15378"/>
        <dbReference type="ChEBI" id="CHEBI:43474"/>
        <dbReference type="ChEBI" id="CHEBI:57279"/>
        <dbReference type="ChEBI" id="CHEBI:57792"/>
        <dbReference type="ChEBI" id="CHEBI:58589"/>
        <dbReference type="EC" id="2.6.99.2"/>
    </reaction>
</comment>
<evidence type="ECO:0000256" key="4">
    <source>
        <dbReference type="HAMAP-Rule" id="MF_00279"/>
    </source>
</evidence>
<feature type="binding site" evidence="4">
    <location>
        <position position="18"/>
    </location>
    <ligand>
        <name>3-amino-2-oxopropyl phosphate</name>
        <dbReference type="ChEBI" id="CHEBI:57279"/>
    </ligand>
</feature>
<accession>A0A562RRF5</accession>
<protein>
    <recommendedName>
        <fullName evidence="4 5">Pyridoxine 5'-phosphate synthase</fullName>
        <shortName evidence="4">PNP synthase</shortName>
        <ecNumber evidence="4 5">2.6.99.2</ecNumber>
    </recommendedName>
</protein>
<feature type="binding site" evidence="4">
    <location>
        <begin position="213"/>
        <end position="214"/>
    </location>
    <ligand>
        <name>3-amino-2-oxopropyl phosphate</name>
        <dbReference type="ChEBI" id="CHEBI:57279"/>
    </ligand>
</feature>
<evidence type="ECO:0000313" key="6">
    <source>
        <dbReference type="EMBL" id="TWI71669.1"/>
    </source>
</evidence>
<sequence length="239" mass="26240">MPRLAVNVDHIATLREARKTNYPDPVAAAVIAELAGADAIVVHLREDRRHIKERDVRILRDTVQTRLILEMAATSEMLEFALEVLPDLVTLVPERREEVTTEGGLDVLAHRASVTNAIETLKSAGIPTCLFVDPDMAQIEASKAVGARYVELHTGSFCETTDTREKAKAFEALLMAARRGKEIGLGVNAGHGICYRSIQAFKGVHEIDEFSIGHSIVSHAALVGMENAVRRMAELIREL</sequence>
<feature type="binding site" evidence="4">
    <location>
        <position position="192"/>
    </location>
    <ligand>
        <name>3-amino-2-oxopropyl phosphate</name>
        <dbReference type="ChEBI" id="CHEBI:57279"/>
    </ligand>
</feature>
<dbReference type="InterPro" id="IPR004569">
    <property type="entry name" value="PyrdxlP_synth_PdxJ"/>
</dbReference>
<dbReference type="NCBIfam" id="TIGR00559">
    <property type="entry name" value="pdxJ"/>
    <property type="match status" value="1"/>
</dbReference>
<comment type="caution">
    <text evidence="6">The sequence shown here is derived from an EMBL/GenBank/DDBJ whole genome shotgun (WGS) entry which is preliminary data.</text>
</comment>
<gene>
    <name evidence="4" type="primary">pdxJ</name>
    <name evidence="6" type="ORF">LZ24_01942</name>
</gene>
<dbReference type="GO" id="GO:0005829">
    <property type="term" value="C:cytosol"/>
    <property type="evidence" value="ECO:0007669"/>
    <property type="project" value="TreeGrafter"/>
</dbReference>
<comment type="similarity">
    <text evidence="4">Belongs to the PNP synthase family.</text>
</comment>
<dbReference type="AlphaFoldDB" id="A0A562RRF5"/>
<dbReference type="NCBIfam" id="NF003627">
    <property type="entry name" value="PRK05265.1-5"/>
    <property type="match status" value="1"/>
</dbReference>
<dbReference type="InterPro" id="IPR013785">
    <property type="entry name" value="Aldolase_TIM"/>
</dbReference>
<dbReference type="EC" id="2.6.99.2" evidence="4 5"/>
<dbReference type="RefSeq" id="WP_144684911.1">
    <property type="nucleotide sequence ID" value="NZ_VLLC01000013.1"/>
</dbReference>
<evidence type="ECO:0000256" key="2">
    <source>
        <dbReference type="ARBA" id="ARBA00022679"/>
    </source>
</evidence>
<organism evidence="6 7">
    <name type="scientific">Desulfobotulus alkaliphilus</name>
    <dbReference type="NCBI Taxonomy" id="622671"/>
    <lineage>
        <taxon>Bacteria</taxon>
        <taxon>Pseudomonadati</taxon>
        <taxon>Thermodesulfobacteriota</taxon>
        <taxon>Desulfobacteria</taxon>
        <taxon>Desulfobacterales</taxon>
        <taxon>Desulfobacteraceae</taxon>
        <taxon>Desulfobotulus</taxon>
    </lineage>
</organism>
<comment type="pathway">
    <text evidence="4">Cofactor biosynthesis; pyridoxine 5'-phosphate biosynthesis; pyridoxine 5'-phosphate from D-erythrose 4-phosphate: step 5/5.</text>
</comment>
<evidence type="ECO:0000256" key="5">
    <source>
        <dbReference type="NCBIfam" id="TIGR00559"/>
    </source>
</evidence>
<feature type="active site" description="Proton donor" evidence="4">
    <location>
        <position position="191"/>
    </location>
</feature>
<dbReference type="GO" id="GO:0008615">
    <property type="term" value="P:pyridoxine biosynthetic process"/>
    <property type="evidence" value="ECO:0007669"/>
    <property type="project" value="UniProtKB-UniRule"/>
</dbReference>
<evidence type="ECO:0000313" key="7">
    <source>
        <dbReference type="Proteomes" id="UP000318307"/>
    </source>
</evidence>
<dbReference type="Proteomes" id="UP000318307">
    <property type="component" value="Unassembled WGS sequence"/>
</dbReference>
<dbReference type="PANTHER" id="PTHR30456:SF0">
    <property type="entry name" value="PYRIDOXINE 5'-PHOSPHATE SYNTHASE"/>
    <property type="match status" value="1"/>
</dbReference>
<dbReference type="Pfam" id="PF03740">
    <property type="entry name" value="PdxJ"/>
    <property type="match status" value="1"/>
</dbReference>
<dbReference type="Gene3D" id="3.20.20.70">
    <property type="entry name" value="Aldolase class I"/>
    <property type="match status" value="1"/>
</dbReference>
<dbReference type="CDD" id="cd00003">
    <property type="entry name" value="PNPsynthase"/>
    <property type="match status" value="1"/>
</dbReference>
<dbReference type="HAMAP" id="MF_00279">
    <property type="entry name" value="PdxJ"/>
    <property type="match status" value="1"/>
</dbReference>
<feature type="site" description="Transition state stabilizer" evidence="4">
    <location>
        <position position="151"/>
    </location>
</feature>
<name>A0A562RRF5_9BACT</name>